<accession>A0A5M8RUI0</accession>
<evidence type="ECO:0000313" key="1">
    <source>
        <dbReference type="EMBL" id="KAA6451579.1"/>
    </source>
</evidence>
<protein>
    <submittedName>
        <fullName evidence="1">Uncharacterized protein</fullName>
    </submittedName>
</protein>
<comment type="caution">
    <text evidence="1">The sequence shown here is derived from an EMBL/GenBank/DDBJ whole genome shotgun (WGS) entry which is preliminary data.</text>
</comment>
<sequence>MFRQGAPSGRKTPPTAQEKDLRIKRTLFFLYYRSDGFIDVKVSECQPQCGFKGFKSGAFRCRLMGQARKALSMP</sequence>
<gene>
    <name evidence="1" type="ORF">DX927_12620</name>
</gene>
<reference evidence="1 2" key="1">
    <citation type="submission" date="2018-08" db="EMBL/GenBank/DDBJ databases">
        <title>Bacillus phenotypic plasticity.</title>
        <authorList>
            <person name="Hurtado E."/>
        </authorList>
    </citation>
    <scope>NUCLEOTIDE SEQUENCE [LARGE SCALE GENOMIC DNA]</scope>
    <source>
        <strain evidence="1 2">427</strain>
    </source>
</reference>
<dbReference type="EMBL" id="QSND01000002">
    <property type="protein sequence ID" value="KAA6451579.1"/>
    <property type="molecule type" value="Genomic_DNA"/>
</dbReference>
<proteinExistence type="predicted"/>
<organism evidence="1 2">
    <name type="scientific">Bacillus swezeyi</name>
    <dbReference type="NCBI Taxonomy" id="1925020"/>
    <lineage>
        <taxon>Bacteria</taxon>
        <taxon>Bacillati</taxon>
        <taxon>Bacillota</taxon>
        <taxon>Bacilli</taxon>
        <taxon>Bacillales</taxon>
        <taxon>Bacillaceae</taxon>
        <taxon>Bacillus</taxon>
    </lineage>
</organism>
<dbReference type="AlphaFoldDB" id="A0A5M8RUI0"/>
<evidence type="ECO:0000313" key="2">
    <source>
        <dbReference type="Proteomes" id="UP000324326"/>
    </source>
</evidence>
<name>A0A5M8RUI0_9BACI</name>
<dbReference type="Proteomes" id="UP000324326">
    <property type="component" value="Unassembled WGS sequence"/>
</dbReference>